<reference evidence="1" key="1">
    <citation type="journal article" date="2021" name="Proc. Natl. Acad. Sci. U.S.A.">
        <title>A Catalog of Tens of Thousands of Viruses from Human Metagenomes Reveals Hidden Associations with Chronic Diseases.</title>
        <authorList>
            <person name="Tisza M.J."/>
            <person name="Buck C.B."/>
        </authorList>
    </citation>
    <scope>NUCLEOTIDE SEQUENCE</scope>
    <source>
        <strain evidence="1">CtXVO17</strain>
    </source>
</reference>
<protein>
    <submittedName>
        <fullName evidence="1">Uncharacterized protein</fullName>
    </submittedName>
</protein>
<name>A0A8S5P245_9CAUD</name>
<organism evidence="1">
    <name type="scientific">Myoviridae sp. ctXVO17</name>
    <dbReference type="NCBI Taxonomy" id="2825121"/>
    <lineage>
        <taxon>Viruses</taxon>
        <taxon>Duplodnaviria</taxon>
        <taxon>Heunggongvirae</taxon>
        <taxon>Uroviricota</taxon>
        <taxon>Caudoviricetes</taxon>
    </lineage>
</organism>
<dbReference type="EMBL" id="BK015316">
    <property type="protein sequence ID" value="DAE01034.1"/>
    <property type="molecule type" value="Genomic_DNA"/>
</dbReference>
<sequence>MVKAENGTAIISGNEGICAVEIASILGSFKHNLRVSYDKKDADEKYKKILTLADATCDELMKKDKREMESDKKGGFEQILDQLTRMLSDIAVDAFVKKGDR</sequence>
<accession>A0A8S5P245</accession>
<evidence type="ECO:0000313" key="1">
    <source>
        <dbReference type="EMBL" id="DAE01034.1"/>
    </source>
</evidence>
<proteinExistence type="predicted"/>